<keyword evidence="6" id="KW-0597">Phosphoprotein</keyword>
<evidence type="ECO:0000256" key="1">
    <source>
        <dbReference type="ARBA" id="ARBA00000085"/>
    </source>
</evidence>
<evidence type="ECO:0000313" key="20">
    <source>
        <dbReference type="EMBL" id="ARC37666.1"/>
    </source>
</evidence>
<dbReference type="GO" id="GO:0000155">
    <property type="term" value="F:phosphorelay sensor kinase activity"/>
    <property type="evidence" value="ECO:0007669"/>
    <property type="project" value="InterPro"/>
</dbReference>
<evidence type="ECO:0000256" key="6">
    <source>
        <dbReference type="ARBA" id="ARBA00022553"/>
    </source>
</evidence>
<dbReference type="InterPro" id="IPR017055">
    <property type="entry name" value="Sig_transdc_His_kinase_DctB"/>
</dbReference>
<evidence type="ECO:0000256" key="5">
    <source>
        <dbReference type="ARBA" id="ARBA00022519"/>
    </source>
</evidence>
<keyword evidence="5" id="KW-0997">Cell inner membrane</keyword>
<dbReference type="GO" id="GO:0005886">
    <property type="term" value="C:plasma membrane"/>
    <property type="evidence" value="ECO:0007669"/>
    <property type="project" value="UniProtKB-SubCell"/>
</dbReference>
<dbReference type="Gene3D" id="3.30.450.20">
    <property type="entry name" value="PAS domain"/>
    <property type="match status" value="2"/>
</dbReference>
<keyword evidence="7" id="KW-0808">Transferase</keyword>
<feature type="coiled-coil region" evidence="17">
    <location>
        <begin position="296"/>
        <end position="323"/>
    </location>
</feature>
<keyword evidence="13" id="KW-0902">Two-component regulatory system</keyword>
<dbReference type="InterPro" id="IPR029151">
    <property type="entry name" value="Sensor-like_sf"/>
</dbReference>
<dbReference type="SMART" id="SM00387">
    <property type="entry name" value="HATPase_c"/>
    <property type="match status" value="1"/>
</dbReference>
<dbReference type="PRINTS" id="PR00344">
    <property type="entry name" value="BCTRLSENSOR"/>
</dbReference>
<keyword evidence="17" id="KW-0175">Coiled coil</keyword>
<dbReference type="Gene3D" id="3.30.565.10">
    <property type="entry name" value="Histidine kinase-like ATPase, C-terminal domain"/>
    <property type="match status" value="1"/>
</dbReference>
<dbReference type="CDD" id="cd00082">
    <property type="entry name" value="HisKA"/>
    <property type="match status" value="1"/>
</dbReference>
<dbReference type="InterPro" id="IPR005467">
    <property type="entry name" value="His_kinase_dom"/>
</dbReference>
<dbReference type="InterPro" id="IPR036890">
    <property type="entry name" value="HATPase_C_sf"/>
</dbReference>
<keyword evidence="14 18" id="KW-0472">Membrane</keyword>
<accession>A0A1V0GUX5</accession>
<evidence type="ECO:0000256" key="4">
    <source>
        <dbReference type="ARBA" id="ARBA00022475"/>
    </source>
</evidence>
<evidence type="ECO:0000256" key="12">
    <source>
        <dbReference type="ARBA" id="ARBA00022989"/>
    </source>
</evidence>
<dbReference type="EC" id="2.7.13.3" evidence="3"/>
<evidence type="ECO:0000256" key="11">
    <source>
        <dbReference type="ARBA" id="ARBA00022840"/>
    </source>
</evidence>
<evidence type="ECO:0000256" key="2">
    <source>
        <dbReference type="ARBA" id="ARBA00004429"/>
    </source>
</evidence>
<evidence type="ECO:0000256" key="18">
    <source>
        <dbReference type="SAM" id="Phobius"/>
    </source>
</evidence>
<dbReference type="InterPro" id="IPR004358">
    <property type="entry name" value="Sig_transdc_His_kin-like_C"/>
</dbReference>
<feature type="transmembrane region" description="Helical" evidence="18">
    <location>
        <begin position="241"/>
        <end position="265"/>
    </location>
</feature>
<keyword evidence="11" id="KW-0067">ATP-binding</keyword>
<dbReference type="Pfam" id="PF02518">
    <property type="entry name" value="HATPase_c"/>
    <property type="match status" value="1"/>
</dbReference>
<keyword evidence="21" id="KW-1185">Reference proteome</keyword>
<dbReference type="InterPro" id="IPR003594">
    <property type="entry name" value="HATPase_dom"/>
</dbReference>
<evidence type="ECO:0000259" key="19">
    <source>
        <dbReference type="PROSITE" id="PS50109"/>
    </source>
</evidence>
<dbReference type="InterPro" id="IPR036097">
    <property type="entry name" value="HisK_dim/P_sf"/>
</dbReference>
<comment type="catalytic activity">
    <reaction evidence="1">
        <text>ATP + protein L-histidine = ADP + protein N-phospho-L-histidine.</text>
        <dbReference type="EC" id="2.7.13.3"/>
    </reaction>
</comment>
<name>A0A1V0GUX5_9RHOB</name>
<feature type="domain" description="Histidine kinase" evidence="19">
    <location>
        <begin position="332"/>
        <end position="543"/>
    </location>
</feature>
<comment type="function">
    <text evidence="15">Member of the two-component regulatory system DctB/DctD involved in the transport of C4-dicarboxylates. DctB functions as a membrane-associated protein kinase that phosphorylates DctD in response to environmental signals.</text>
</comment>
<keyword evidence="10 20" id="KW-0418">Kinase</keyword>
<dbReference type="Gene3D" id="6.10.250.3020">
    <property type="match status" value="1"/>
</dbReference>
<dbReference type="SMART" id="SM00388">
    <property type="entry name" value="HisKA"/>
    <property type="match status" value="1"/>
</dbReference>
<dbReference type="SUPFAM" id="SSF103190">
    <property type="entry name" value="Sensory domain-like"/>
    <property type="match status" value="1"/>
</dbReference>
<dbReference type="PROSITE" id="PS50109">
    <property type="entry name" value="HIS_KIN"/>
    <property type="match status" value="1"/>
</dbReference>
<dbReference type="Gene3D" id="1.10.287.130">
    <property type="match status" value="1"/>
</dbReference>
<evidence type="ECO:0000256" key="14">
    <source>
        <dbReference type="ARBA" id="ARBA00023136"/>
    </source>
</evidence>
<protein>
    <recommendedName>
        <fullName evidence="16">C4-dicarboxylate transport sensor protein DctB</fullName>
        <ecNumber evidence="3">2.7.13.3</ecNumber>
    </recommendedName>
</protein>
<keyword evidence="12 18" id="KW-1133">Transmembrane helix</keyword>
<sequence length="543" mass="57932">MGAWLALAALLSLALLAGVFALARRNALADMAQSRQGELQTRVQALESVLSRQRAVATVLADDALVRTALEQPIGPYRDRVSAKLDRLRDETDSAVIYLLDRAGIAIAASNWDEAQSFVGQDYSFRDYFSQALRQGQATQFALGTVSNRPGLYLSHDVVSGDRDLGVVVVKVEFDALEANWAAGPGLTLVLDAHGQIILSGRPALRFSRPVPDPRTVSSSAPVPGTDWTMTIAEPVTPANFAAALAAGTAGFGLMLLYAGAGLALRARLRVRVRAEAERRYRADLERAVQDRTRALMDEARERRAAEMRLDRLQAEMVQANKLAALGQITAGVAHEVNQPLAAIRLMAENGAALLPRDAAPEVAGNLSSILRMTDRIARITDQLRGFARKATGQVGPVSLKEAVDAALLLTASRRTAQRIALDLPAIDPGLRVMAETVRLEQILVNLLQNAQEALADTPDPRIALSVEPGPNSVRITLSDNGPGIAPEARAQLFTPFATSKPKGLGLGLVISQEIARDFGGSLRAGPATGQGASFVLELPRAA</sequence>
<dbReference type="PANTHER" id="PTHR43065">
    <property type="entry name" value="SENSOR HISTIDINE KINASE"/>
    <property type="match status" value="1"/>
</dbReference>
<keyword evidence="8 18" id="KW-0812">Transmembrane</keyword>
<dbReference type="Proteomes" id="UP000191257">
    <property type="component" value="Chromosome"/>
</dbReference>
<dbReference type="AlphaFoldDB" id="A0A1V0GUX5"/>
<dbReference type="Pfam" id="PF00512">
    <property type="entry name" value="HisKA"/>
    <property type="match status" value="1"/>
</dbReference>
<dbReference type="InterPro" id="IPR003661">
    <property type="entry name" value="HisK_dim/P_dom"/>
</dbReference>
<evidence type="ECO:0000256" key="9">
    <source>
        <dbReference type="ARBA" id="ARBA00022741"/>
    </source>
</evidence>
<evidence type="ECO:0000256" key="17">
    <source>
        <dbReference type="SAM" id="Coils"/>
    </source>
</evidence>
<dbReference type="PIRSF" id="PIRSF036431">
    <property type="entry name" value="STHK_DctB"/>
    <property type="match status" value="1"/>
</dbReference>
<dbReference type="PANTHER" id="PTHR43065:SF46">
    <property type="entry name" value="C4-DICARBOXYLATE TRANSPORT SENSOR PROTEIN DCTB"/>
    <property type="match status" value="1"/>
</dbReference>
<dbReference type="GO" id="GO:0005524">
    <property type="term" value="F:ATP binding"/>
    <property type="evidence" value="ECO:0007669"/>
    <property type="project" value="UniProtKB-KW"/>
</dbReference>
<evidence type="ECO:0000256" key="7">
    <source>
        <dbReference type="ARBA" id="ARBA00022679"/>
    </source>
</evidence>
<organism evidence="20 21">
    <name type="scientific">Paracoccus yeei</name>
    <dbReference type="NCBI Taxonomy" id="147645"/>
    <lineage>
        <taxon>Bacteria</taxon>
        <taxon>Pseudomonadati</taxon>
        <taxon>Pseudomonadota</taxon>
        <taxon>Alphaproteobacteria</taxon>
        <taxon>Rhodobacterales</taxon>
        <taxon>Paracoccaceae</taxon>
        <taxon>Paracoccus</taxon>
    </lineage>
</organism>
<dbReference type="KEGG" id="pye:A6J80_15945"/>
<keyword evidence="9" id="KW-0547">Nucleotide-binding</keyword>
<evidence type="ECO:0000256" key="16">
    <source>
        <dbReference type="ARBA" id="ARBA00073143"/>
    </source>
</evidence>
<evidence type="ECO:0000313" key="21">
    <source>
        <dbReference type="Proteomes" id="UP000191257"/>
    </source>
</evidence>
<proteinExistence type="predicted"/>
<dbReference type="FunFam" id="1.10.287.130:FF:000049">
    <property type="entry name" value="C4-dicarboxylate transport sensor protein DctB"/>
    <property type="match status" value="1"/>
</dbReference>
<dbReference type="RefSeq" id="WP_080622145.1">
    <property type="nucleotide sequence ID" value="NZ_CAWMZI010000001.1"/>
</dbReference>
<comment type="subcellular location">
    <subcellularLocation>
        <location evidence="2">Cell inner membrane</location>
        <topology evidence="2">Multi-pass membrane protein</topology>
    </subcellularLocation>
</comment>
<gene>
    <name evidence="20" type="ORF">A6J80_15945</name>
</gene>
<evidence type="ECO:0000256" key="15">
    <source>
        <dbReference type="ARBA" id="ARBA00059004"/>
    </source>
</evidence>
<dbReference type="SUPFAM" id="SSF55874">
    <property type="entry name" value="ATPase domain of HSP90 chaperone/DNA topoisomerase II/histidine kinase"/>
    <property type="match status" value="1"/>
</dbReference>
<evidence type="ECO:0000256" key="8">
    <source>
        <dbReference type="ARBA" id="ARBA00022692"/>
    </source>
</evidence>
<keyword evidence="4" id="KW-1003">Cell membrane</keyword>
<dbReference type="STRING" id="147645.A6J80_15945"/>
<evidence type="ECO:0000256" key="13">
    <source>
        <dbReference type="ARBA" id="ARBA00023012"/>
    </source>
</evidence>
<evidence type="ECO:0000256" key="3">
    <source>
        <dbReference type="ARBA" id="ARBA00012438"/>
    </source>
</evidence>
<dbReference type="SUPFAM" id="SSF47384">
    <property type="entry name" value="Homodimeric domain of signal transducing histidine kinase"/>
    <property type="match status" value="1"/>
</dbReference>
<reference evidence="20" key="1">
    <citation type="submission" date="2017-12" db="EMBL/GenBank/DDBJ databases">
        <title>FDA dAtabase for Regulatory Grade micrObial Sequences (FDA-ARGOS): Supporting development and validation of Infectious Disease Dx tests.</title>
        <authorList>
            <person name="Campos J."/>
            <person name="Goldberg B."/>
            <person name="Tallon L."/>
            <person name="Sadzewicz L."/>
            <person name="Sengamalay N."/>
            <person name="Ott S."/>
            <person name="Godinez A."/>
            <person name="Nagaraj S."/>
            <person name="Vyas G."/>
            <person name="Aluvathingal J."/>
            <person name="Nadendla S."/>
            <person name="Geyer C."/>
            <person name="Nandy P."/>
            <person name="Hobson J."/>
            <person name="Sichtig H."/>
        </authorList>
    </citation>
    <scope>NUCLEOTIDE SEQUENCE</scope>
    <source>
        <strain evidence="20">FDAARGOS_252</strain>
    </source>
</reference>
<dbReference type="eggNOG" id="COG4191">
    <property type="taxonomic scope" value="Bacteria"/>
</dbReference>
<evidence type="ECO:0000256" key="10">
    <source>
        <dbReference type="ARBA" id="ARBA00022777"/>
    </source>
</evidence>
<dbReference type="EMBL" id="CP020442">
    <property type="protein sequence ID" value="ARC37666.1"/>
    <property type="molecule type" value="Genomic_DNA"/>
</dbReference>